<comment type="caution">
    <text evidence="1">The sequence shown here is derived from an EMBL/GenBank/DDBJ whole genome shotgun (WGS) entry which is preliminary data.</text>
</comment>
<proteinExistence type="predicted"/>
<dbReference type="Proteomes" id="UP000177171">
    <property type="component" value="Unassembled WGS sequence"/>
</dbReference>
<accession>A0A1G2LTH5</accession>
<evidence type="ECO:0000313" key="2">
    <source>
        <dbReference type="Proteomes" id="UP000177171"/>
    </source>
</evidence>
<name>A0A1G2LTH5_9BACT</name>
<dbReference type="AlphaFoldDB" id="A0A1G2LTH5"/>
<protein>
    <submittedName>
        <fullName evidence="1">Uncharacterized protein</fullName>
    </submittedName>
</protein>
<sequence length="93" mass="11264">MNTLTIPKTLTRGEELIVIPRKEYEEFLRSKNVISRNIVVKRSKSFRVPKKYEKFYDELDKELTKSLKDYYEGRYYGPFETANELIQSLHRKR</sequence>
<evidence type="ECO:0000313" key="1">
    <source>
        <dbReference type="EMBL" id="OHA14149.1"/>
    </source>
</evidence>
<organism evidence="1 2">
    <name type="scientific">Candidatus Sungbacteria bacterium RIFCSPLOWO2_12_FULL_41_11</name>
    <dbReference type="NCBI Taxonomy" id="1802286"/>
    <lineage>
        <taxon>Bacteria</taxon>
        <taxon>Candidatus Sungiibacteriota</taxon>
    </lineage>
</organism>
<dbReference type="EMBL" id="MHQY01000013">
    <property type="protein sequence ID" value="OHA14149.1"/>
    <property type="molecule type" value="Genomic_DNA"/>
</dbReference>
<reference evidence="1 2" key="1">
    <citation type="journal article" date="2016" name="Nat. Commun.">
        <title>Thousands of microbial genomes shed light on interconnected biogeochemical processes in an aquifer system.</title>
        <authorList>
            <person name="Anantharaman K."/>
            <person name="Brown C.T."/>
            <person name="Hug L.A."/>
            <person name="Sharon I."/>
            <person name="Castelle C.J."/>
            <person name="Probst A.J."/>
            <person name="Thomas B.C."/>
            <person name="Singh A."/>
            <person name="Wilkins M.J."/>
            <person name="Karaoz U."/>
            <person name="Brodie E.L."/>
            <person name="Williams K.H."/>
            <person name="Hubbard S.S."/>
            <person name="Banfield J.F."/>
        </authorList>
    </citation>
    <scope>NUCLEOTIDE SEQUENCE [LARGE SCALE GENOMIC DNA]</scope>
</reference>
<gene>
    <name evidence="1" type="ORF">A3G49_02820</name>
</gene>